<dbReference type="CDD" id="cd06257">
    <property type="entry name" value="DnaJ"/>
    <property type="match status" value="1"/>
</dbReference>
<keyword evidence="1" id="KW-0175">Coiled coil</keyword>
<evidence type="ECO:0000256" key="2">
    <source>
        <dbReference type="SAM" id="MobiDB-lite"/>
    </source>
</evidence>
<dbReference type="Proteomes" id="UP000729701">
    <property type="component" value="Unassembled WGS sequence"/>
</dbReference>
<protein>
    <submittedName>
        <fullName evidence="3">J domain-containing protein</fullName>
    </submittedName>
</protein>
<evidence type="ECO:0000313" key="4">
    <source>
        <dbReference type="Proteomes" id="UP000729701"/>
    </source>
</evidence>
<feature type="compositionally biased region" description="Polar residues" evidence="2">
    <location>
        <begin position="143"/>
        <end position="159"/>
    </location>
</feature>
<sequence>MSRKASTPKRSSTATLAPSTLHIRIGGLETEHQRLLKQIQKKRTELDNFVEQMRSIAREIYQRTTPCFQKIQVLDEEIHTLFKEILSRKKVGKQSKRKIERIYSNLQAAGIISPNEDDEEENTEFDEEFEPNEGGEEYGYSAHESSQYQTPELESPSASRSDESKKIRSYFLRLAEIFHPDKANDSETEMRHTEIMKEINKAYQEGDLARLLEIEQQHEVGEIIDTNSEDDLSRKCTRLEQQNQFLKKQHENLKRELRSFKNTPEGSMVSECKRVKKNGFDPFDQISEQMDSQIKIISGIRDYVKEFHSSNMTIKEFLDGPPVLHTLHQNMVEDFLDQMFEDY</sequence>
<organism evidence="3 4">
    <name type="scientific">Cyanomargarita calcarea GSE-NOS-MK-12-04C</name>
    <dbReference type="NCBI Taxonomy" id="2839659"/>
    <lineage>
        <taxon>Bacteria</taxon>
        <taxon>Bacillati</taxon>
        <taxon>Cyanobacteriota</taxon>
        <taxon>Cyanophyceae</taxon>
        <taxon>Nostocales</taxon>
        <taxon>Cyanomargaritaceae</taxon>
        <taxon>Cyanomargarita</taxon>
    </lineage>
</organism>
<name>A0A951QJY1_9CYAN</name>
<comment type="caution">
    <text evidence="3">The sequence shown here is derived from an EMBL/GenBank/DDBJ whole genome shotgun (WGS) entry which is preliminary data.</text>
</comment>
<evidence type="ECO:0000313" key="3">
    <source>
        <dbReference type="EMBL" id="MBW4667053.1"/>
    </source>
</evidence>
<reference evidence="3" key="2">
    <citation type="journal article" date="2022" name="Microbiol. Resour. Announc.">
        <title>Metagenome Sequencing to Explore Phylogenomics of Terrestrial Cyanobacteria.</title>
        <authorList>
            <person name="Ward R.D."/>
            <person name="Stajich J.E."/>
            <person name="Johansen J.R."/>
            <person name="Huntemann M."/>
            <person name="Clum A."/>
            <person name="Foster B."/>
            <person name="Foster B."/>
            <person name="Roux S."/>
            <person name="Palaniappan K."/>
            <person name="Varghese N."/>
            <person name="Mukherjee S."/>
            <person name="Reddy T.B.K."/>
            <person name="Daum C."/>
            <person name="Copeland A."/>
            <person name="Chen I.A."/>
            <person name="Ivanova N.N."/>
            <person name="Kyrpides N.C."/>
            <person name="Shapiro N."/>
            <person name="Eloe-Fadrosh E.A."/>
            <person name="Pietrasiak N."/>
        </authorList>
    </citation>
    <scope>NUCLEOTIDE SEQUENCE</scope>
    <source>
        <strain evidence="3">GSE-NOS-MK-12-04C</strain>
    </source>
</reference>
<evidence type="ECO:0000256" key="1">
    <source>
        <dbReference type="SAM" id="Coils"/>
    </source>
</evidence>
<dbReference type="Gene3D" id="1.10.287.110">
    <property type="entry name" value="DnaJ domain"/>
    <property type="match status" value="1"/>
</dbReference>
<feature type="coiled-coil region" evidence="1">
    <location>
        <begin position="25"/>
        <end position="59"/>
    </location>
</feature>
<dbReference type="InterPro" id="IPR001623">
    <property type="entry name" value="DnaJ_domain"/>
</dbReference>
<feature type="coiled-coil region" evidence="1">
    <location>
        <begin position="229"/>
        <end position="263"/>
    </location>
</feature>
<reference evidence="3" key="1">
    <citation type="submission" date="2021-05" db="EMBL/GenBank/DDBJ databases">
        <authorList>
            <person name="Pietrasiak N."/>
            <person name="Ward R."/>
            <person name="Stajich J.E."/>
            <person name="Kurbessoian T."/>
        </authorList>
    </citation>
    <scope>NUCLEOTIDE SEQUENCE</scope>
    <source>
        <strain evidence="3">GSE-NOS-MK-12-04C</strain>
    </source>
</reference>
<accession>A0A951QJY1</accession>
<proteinExistence type="predicted"/>
<dbReference type="InterPro" id="IPR036869">
    <property type="entry name" value="J_dom_sf"/>
</dbReference>
<gene>
    <name evidence="3" type="ORF">KME60_06295</name>
</gene>
<dbReference type="AlphaFoldDB" id="A0A951QJY1"/>
<dbReference type="EMBL" id="JAHHGZ010000005">
    <property type="protein sequence ID" value="MBW4667053.1"/>
    <property type="molecule type" value="Genomic_DNA"/>
</dbReference>
<dbReference type="SUPFAM" id="SSF46565">
    <property type="entry name" value="Chaperone J-domain"/>
    <property type="match status" value="1"/>
</dbReference>
<feature type="region of interest" description="Disordered" evidence="2">
    <location>
        <begin position="110"/>
        <end position="162"/>
    </location>
</feature>
<feature type="compositionally biased region" description="Acidic residues" evidence="2">
    <location>
        <begin position="115"/>
        <end position="136"/>
    </location>
</feature>